<dbReference type="EMBL" id="NRST01000001">
    <property type="protein sequence ID" value="PAW57888.1"/>
    <property type="molecule type" value="Genomic_DNA"/>
</dbReference>
<evidence type="ECO:0000256" key="1">
    <source>
        <dbReference type="SAM" id="MobiDB-lite"/>
    </source>
</evidence>
<keyword evidence="2" id="KW-0732">Signal</keyword>
<feature type="compositionally biased region" description="Gly residues" evidence="1">
    <location>
        <begin position="105"/>
        <end position="114"/>
    </location>
</feature>
<organism evidence="3 4">
    <name type="scientific">Pseudomonas moraviensis</name>
    <dbReference type="NCBI Taxonomy" id="321662"/>
    <lineage>
        <taxon>Bacteria</taxon>
        <taxon>Pseudomonadati</taxon>
        <taxon>Pseudomonadota</taxon>
        <taxon>Gammaproteobacteria</taxon>
        <taxon>Pseudomonadales</taxon>
        <taxon>Pseudomonadaceae</taxon>
        <taxon>Pseudomonas</taxon>
    </lineage>
</organism>
<name>A0A2A2PQN8_9PSED</name>
<comment type="caution">
    <text evidence="3">The sequence shown here is derived from an EMBL/GenBank/DDBJ whole genome shotgun (WGS) entry which is preliminary data.</text>
</comment>
<keyword evidence="4" id="KW-1185">Reference proteome</keyword>
<sequence>MIPSRLTALVFAALLSPAVFAASTTAAGTGPTDPVPSPRAPAINSAPGMNTDGSGVPLINQPPATGTDPRTQGSDPGRQGGMNTPDSPATPDNAGPGIGSKTTTGGSGSEGSGQ</sequence>
<feature type="region of interest" description="Disordered" evidence="1">
    <location>
        <begin position="24"/>
        <end position="114"/>
    </location>
</feature>
<feature type="signal peptide" evidence="2">
    <location>
        <begin position="1"/>
        <end position="21"/>
    </location>
</feature>
<proteinExistence type="predicted"/>
<dbReference type="Proteomes" id="UP000217830">
    <property type="component" value="Unassembled WGS sequence"/>
</dbReference>
<dbReference type="AlphaFoldDB" id="A0A2A2PQN8"/>
<accession>A0A2A2PQN8</accession>
<dbReference type="RefSeq" id="WP_047295624.1">
    <property type="nucleotide sequence ID" value="NZ_NRSS01000003.1"/>
</dbReference>
<feature type="compositionally biased region" description="Polar residues" evidence="1">
    <location>
        <begin position="62"/>
        <end position="74"/>
    </location>
</feature>
<gene>
    <name evidence="3" type="ORF">CKQ80_22165</name>
</gene>
<protein>
    <submittedName>
        <fullName evidence="3">Uncharacterized protein</fullName>
    </submittedName>
</protein>
<evidence type="ECO:0000256" key="2">
    <source>
        <dbReference type="SAM" id="SignalP"/>
    </source>
</evidence>
<evidence type="ECO:0000313" key="4">
    <source>
        <dbReference type="Proteomes" id="UP000217830"/>
    </source>
</evidence>
<feature type="chain" id="PRO_5012064721" evidence="2">
    <location>
        <begin position="22"/>
        <end position="114"/>
    </location>
</feature>
<evidence type="ECO:0000313" key="3">
    <source>
        <dbReference type="EMBL" id="PAW57888.1"/>
    </source>
</evidence>
<reference evidence="3 4" key="1">
    <citation type="submission" date="2017-08" db="EMBL/GenBank/DDBJ databases">
        <title>Draft Genome Sequence of Pseudomonas moraviensis TYU6, isolated from Taxus cuspidata by using PacBio Single-Molecule Real-Time Technology.</title>
        <authorList>
            <person name="Baek K.-H."/>
            <person name="Mishra A.K."/>
        </authorList>
    </citation>
    <scope>NUCLEOTIDE SEQUENCE [LARGE SCALE GENOMIC DNA]</scope>
    <source>
        <strain evidence="3 4">TYU6</strain>
    </source>
</reference>